<name>A0A225WV40_9STRA</name>
<organism evidence="2 3">
    <name type="scientific">Phytophthora megakarya</name>
    <dbReference type="NCBI Taxonomy" id="4795"/>
    <lineage>
        <taxon>Eukaryota</taxon>
        <taxon>Sar</taxon>
        <taxon>Stramenopiles</taxon>
        <taxon>Oomycota</taxon>
        <taxon>Peronosporomycetes</taxon>
        <taxon>Peronosporales</taxon>
        <taxon>Peronosporaceae</taxon>
        <taxon>Phytophthora</taxon>
    </lineage>
</organism>
<proteinExistence type="predicted"/>
<evidence type="ECO:0000313" key="3">
    <source>
        <dbReference type="Proteomes" id="UP000198211"/>
    </source>
</evidence>
<dbReference type="STRING" id="4795.A0A225WV40"/>
<feature type="region of interest" description="Disordered" evidence="1">
    <location>
        <begin position="101"/>
        <end position="126"/>
    </location>
</feature>
<sequence length="205" mass="23709">MLSFFDGGFAPHNKLLSLSHGSVRRLKRSEMYGAMYVSLYGKRIEQTFRLGERVKGRKLDPARMLESVVSLYRLRYNLPDENEICGLITRLMKRRRQNVPEEYPENIGESEHARQQLSSELTDKTTEKLQLQPPSATKKYKRMRPEHAQYLASLVNEIPGIMLNKALTSQTQYIDYTQIFCIQHKCTILQVHVGNVGGRIVYSMV</sequence>
<dbReference type="EMBL" id="NBNE01000221">
    <property type="protein sequence ID" value="OWZ21476.1"/>
    <property type="molecule type" value="Genomic_DNA"/>
</dbReference>
<accession>A0A225WV40</accession>
<dbReference type="OrthoDB" id="145451at2759"/>
<dbReference type="AlphaFoldDB" id="A0A225WV40"/>
<protein>
    <submittedName>
        <fullName evidence="2">Uncharacterized protein</fullName>
    </submittedName>
</protein>
<comment type="caution">
    <text evidence="2">The sequence shown here is derived from an EMBL/GenBank/DDBJ whole genome shotgun (WGS) entry which is preliminary data.</text>
</comment>
<evidence type="ECO:0000256" key="1">
    <source>
        <dbReference type="SAM" id="MobiDB-lite"/>
    </source>
</evidence>
<dbReference type="Proteomes" id="UP000198211">
    <property type="component" value="Unassembled WGS sequence"/>
</dbReference>
<gene>
    <name evidence="2" type="ORF">PHMEG_0003981</name>
</gene>
<evidence type="ECO:0000313" key="2">
    <source>
        <dbReference type="EMBL" id="OWZ21476.1"/>
    </source>
</evidence>
<keyword evidence="3" id="KW-1185">Reference proteome</keyword>
<reference evidence="3" key="1">
    <citation type="submission" date="2017-03" db="EMBL/GenBank/DDBJ databases">
        <title>Phytopthora megakarya and P. palmivora, two closely related causual agents of cacao black pod achieved similar genome size and gene model numbers by different mechanisms.</title>
        <authorList>
            <person name="Ali S."/>
            <person name="Shao J."/>
            <person name="Larry D.J."/>
            <person name="Kronmiller B."/>
            <person name="Shen D."/>
            <person name="Strem M.D."/>
            <person name="Melnick R.L."/>
            <person name="Guiltinan M.J."/>
            <person name="Tyler B.M."/>
            <person name="Meinhardt L.W."/>
            <person name="Bailey B.A."/>
        </authorList>
    </citation>
    <scope>NUCLEOTIDE SEQUENCE [LARGE SCALE GENOMIC DNA]</scope>
    <source>
        <strain evidence="3">zdho120</strain>
    </source>
</reference>